<evidence type="ECO:0000313" key="3">
    <source>
        <dbReference type="EMBL" id="HIS76388.1"/>
    </source>
</evidence>
<dbReference type="PANTHER" id="PTHR43649:SF12">
    <property type="entry name" value="DIACETYLCHITOBIOSE BINDING PROTEIN DASA"/>
    <property type="match status" value="1"/>
</dbReference>
<feature type="compositionally biased region" description="Low complexity" evidence="1">
    <location>
        <begin position="25"/>
        <end position="44"/>
    </location>
</feature>
<dbReference type="PROSITE" id="PS51257">
    <property type="entry name" value="PROKAR_LIPOPROTEIN"/>
    <property type="match status" value="1"/>
</dbReference>
<organism evidence="3 4">
    <name type="scientific">Candidatus Merdivicinus excrementipullorum</name>
    <dbReference type="NCBI Taxonomy" id="2840867"/>
    <lineage>
        <taxon>Bacteria</taxon>
        <taxon>Bacillati</taxon>
        <taxon>Bacillota</taxon>
        <taxon>Clostridia</taxon>
        <taxon>Eubacteriales</taxon>
        <taxon>Oscillospiraceae</taxon>
        <taxon>Oscillospiraceae incertae sedis</taxon>
        <taxon>Candidatus Merdivicinus</taxon>
    </lineage>
</organism>
<dbReference type="EMBL" id="DVJP01000040">
    <property type="protein sequence ID" value="HIS76388.1"/>
    <property type="molecule type" value="Genomic_DNA"/>
</dbReference>
<keyword evidence="2" id="KW-0732">Signal</keyword>
<name>A0A9D1K0T1_9FIRM</name>
<accession>A0A9D1K0T1</accession>
<evidence type="ECO:0000256" key="1">
    <source>
        <dbReference type="SAM" id="MobiDB-lite"/>
    </source>
</evidence>
<dbReference type="AlphaFoldDB" id="A0A9D1K0T1"/>
<reference evidence="3" key="1">
    <citation type="submission" date="2020-10" db="EMBL/GenBank/DDBJ databases">
        <authorList>
            <person name="Gilroy R."/>
        </authorList>
    </citation>
    <scope>NUCLEOTIDE SEQUENCE</scope>
    <source>
        <strain evidence="3">CHK199-13235</strain>
    </source>
</reference>
<dbReference type="InterPro" id="IPR006059">
    <property type="entry name" value="SBP"/>
</dbReference>
<reference evidence="3" key="2">
    <citation type="journal article" date="2021" name="PeerJ">
        <title>Extensive microbial diversity within the chicken gut microbiome revealed by metagenomics and culture.</title>
        <authorList>
            <person name="Gilroy R."/>
            <person name="Ravi A."/>
            <person name="Getino M."/>
            <person name="Pursley I."/>
            <person name="Horton D.L."/>
            <person name="Alikhan N.F."/>
            <person name="Baker D."/>
            <person name="Gharbi K."/>
            <person name="Hall N."/>
            <person name="Watson M."/>
            <person name="Adriaenssens E.M."/>
            <person name="Foster-Nyarko E."/>
            <person name="Jarju S."/>
            <person name="Secka A."/>
            <person name="Antonio M."/>
            <person name="Oren A."/>
            <person name="Chaudhuri R.R."/>
            <person name="La Ragione R."/>
            <person name="Hildebrand F."/>
            <person name="Pallen M.J."/>
        </authorList>
    </citation>
    <scope>NUCLEOTIDE SEQUENCE</scope>
    <source>
        <strain evidence="3">CHK199-13235</strain>
    </source>
</reference>
<dbReference type="Proteomes" id="UP000824002">
    <property type="component" value="Unassembled WGS sequence"/>
</dbReference>
<proteinExistence type="predicted"/>
<feature type="region of interest" description="Disordered" evidence="1">
    <location>
        <begin position="24"/>
        <end position="47"/>
    </location>
</feature>
<dbReference type="InterPro" id="IPR050490">
    <property type="entry name" value="Bact_solute-bd_prot1"/>
</dbReference>
<feature type="signal peptide" evidence="2">
    <location>
        <begin position="1"/>
        <end position="25"/>
    </location>
</feature>
<comment type="caution">
    <text evidence="3">The sequence shown here is derived from an EMBL/GenBank/DDBJ whole genome shotgun (WGS) entry which is preliminary data.</text>
</comment>
<gene>
    <name evidence="3" type="ORF">IAB51_06185</name>
</gene>
<dbReference type="Gene3D" id="3.40.190.10">
    <property type="entry name" value="Periplasmic binding protein-like II"/>
    <property type="match status" value="2"/>
</dbReference>
<feature type="chain" id="PRO_5039038371" evidence="2">
    <location>
        <begin position="26"/>
        <end position="578"/>
    </location>
</feature>
<dbReference type="SUPFAM" id="SSF53850">
    <property type="entry name" value="Periplasmic binding protein-like II"/>
    <property type="match status" value="1"/>
</dbReference>
<dbReference type="Pfam" id="PF01547">
    <property type="entry name" value="SBP_bac_1"/>
    <property type="match status" value="1"/>
</dbReference>
<evidence type="ECO:0000313" key="4">
    <source>
        <dbReference type="Proteomes" id="UP000824002"/>
    </source>
</evidence>
<sequence length="578" mass="64007">MKKRIFTLLLAGLMAAGMVSCNEQADTGSSTGGSTETTESSAAEETADTGEITKLQMLSLPANFSGVLEGWAGDVLAQEVGVEIELLPAGDQGEQKLQAMMASGELCDLVVFKDTKQIENAIAGDMLLPLDDYQDRMADVYANVPEAVDYSKEYLSNGTNSLYALPLSIKTSPEVAGNTNAAPLLRYDLYKEIGAPDINQMEDLLDILKQMQDLEPTNEDGQKVYGLSIWADWDRAYMATAGFAGKNVGVTMPGEGYPIEIHNNEDNKVYSITDENSFYMRFLKFYYDANQLGILDPDSMTQRFDDAVDKTASGRVLMMYDGWGTGNFSTAERENQNIGFARVPMVGEIAVQDSLQPVGKEWRISVGKSTEAPEKCADFLNYIYSFEGAMTVINGPRGVIWDINEENKPYILEEGYSYLLDPEKELPGGMPLSKGLGLMNCNAYVGAEINTDYDTPLGNEYWEKPDYAPEDTELVKTWQADYGAKDLLTYLNQIDAVTIAPFAPTPTMTDEMELISSRVGDVIKTMSWQMIYAKDEAEFNALKEEMISKAEGLGINDFLEWFQTEYEAALEFGKQYTE</sequence>
<evidence type="ECO:0000256" key="2">
    <source>
        <dbReference type="SAM" id="SignalP"/>
    </source>
</evidence>
<dbReference type="PANTHER" id="PTHR43649">
    <property type="entry name" value="ARABINOSE-BINDING PROTEIN-RELATED"/>
    <property type="match status" value="1"/>
</dbReference>
<protein>
    <submittedName>
        <fullName evidence="3">Extracellular solute-binding protein</fullName>
    </submittedName>
</protein>